<dbReference type="InterPro" id="IPR017896">
    <property type="entry name" value="4Fe4S_Fe-S-bd"/>
</dbReference>
<dbReference type="InterPro" id="IPR009016">
    <property type="entry name" value="Fe_hydrogenase"/>
</dbReference>
<dbReference type="InterPro" id="IPR013767">
    <property type="entry name" value="PAS_fold"/>
</dbReference>
<proteinExistence type="predicted"/>
<sequence length="570" mass="62686">MGIISTIEASCRDCYKCVRSCPVKAIKITGGHAEVVEARCIADGRCVLVCPQQAKKVADGKGLVRSFFLAKQKLAASLAPSFVALDEFSRPGQLVTALRKLGFTYVAETAEAAELVAQDHLRLVEEKTGPVLTSCCPVVVNLIERYYPALIKYLAPVVSPMIAHGRLLKARYGPDLKVVFIGPCISKKDEYRRTELQGSIDAVLTFQELREMLAEEGIALEEMADGAFDRSGGAARVFPHPAGLAKTVRLSTDLLAQEIVAIDGLDAVIDFLTRFEEVKNSLRLVELLACAGGCLMGPGLESSLSLYARRERLLRYAQNGTDQPATTTEDDPKVRLATVYTKRKLNRITPTEEAIRAVLSKTGKHKPADELNCGACGYNSCREKAVAVLEGLAEIDMCIPYMRTKAESRASLICTMTPNAIFVVDRNLRILEVNPAAEKKFLCRQEQVVGKELEILIDPVYFKEALRTKELVTGEVAYPAYGIVTWQAIFYVETEEVLIGIFVDITKEHKQRERLALVKGETLTKAQEVIDKQMRVAQEIAGLLGETTAETKVLLTKLIKMIKNGDGSIQ</sequence>
<keyword evidence="1" id="KW-0004">4Fe-4S</keyword>
<dbReference type="InterPro" id="IPR050340">
    <property type="entry name" value="Cytosolic_Fe-S_CAF"/>
</dbReference>
<dbReference type="Pfam" id="PF00989">
    <property type="entry name" value="PAS"/>
    <property type="match status" value="1"/>
</dbReference>
<dbReference type="SUPFAM" id="SSF54862">
    <property type="entry name" value="4Fe-4S ferredoxins"/>
    <property type="match status" value="1"/>
</dbReference>
<reference evidence="7" key="1">
    <citation type="submission" date="2020-06" db="EMBL/GenBank/DDBJ databases">
        <title>Novel chitinolytic bacterium.</title>
        <authorList>
            <person name="Ungkulpasvich U."/>
            <person name="Kosugi A."/>
            <person name="Uke A."/>
        </authorList>
    </citation>
    <scope>NUCLEOTIDE SEQUENCE</scope>
    <source>
        <strain evidence="7">UUS1-1</strain>
    </source>
</reference>
<dbReference type="SUPFAM" id="SSF53920">
    <property type="entry name" value="Fe-only hydrogenase"/>
    <property type="match status" value="1"/>
</dbReference>
<dbReference type="Pfam" id="PF13237">
    <property type="entry name" value="Fer4_10"/>
    <property type="match status" value="1"/>
</dbReference>
<dbReference type="CDD" id="cd00130">
    <property type="entry name" value="PAS"/>
    <property type="match status" value="1"/>
</dbReference>
<organism evidence="7 8">
    <name type="scientific">Capillibacterium thermochitinicola</name>
    <dbReference type="NCBI Taxonomy" id="2699427"/>
    <lineage>
        <taxon>Bacteria</taxon>
        <taxon>Bacillati</taxon>
        <taxon>Bacillota</taxon>
        <taxon>Capillibacterium</taxon>
    </lineage>
</organism>
<dbReference type="InterPro" id="IPR035965">
    <property type="entry name" value="PAS-like_dom_sf"/>
</dbReference>
<dbReference type="InterPro" id="IPR004108">
    <property type="entry name" value="Fe_hydrogenase_lsu_C"/>
</dbReference>
<gene>
    <name evidence="7" type="ORF">G5B42_00620</name>
</gene>
<dbReference type="InterPro" id="IPR000014">
    <property type="entry name" value="PAS"/>
</dbReference>
<accession>A0A8J6LLF8</accession>
<name>A0A8J6LLF8_9FIRM</name>
<evidence type="ECO:0000313" key="7">
    <source>
        <dbReference type="EMBL" id="MBA2132063.1"/>
    </source>
</evidence>
<evidence type="ECO:0000256" key="3">
    <source>
        <dbReference type="ARBA" id="ARBA00023004"/>
    </source>
</evidence>
<evidence type="ECO:0000256" key="1">
    <source>
        <dbReference type="ARBA" id="ARBA00022485"/>
    </source>
</evidence>
<evidence type="ECO:0000256" key="2">
    <source>
        <dbReference type="ARBA" id="ARBA00022723"/>
    </source>
</evidence>
<keyword evidence="8" id="KW-1185">Reference proteome</keyword>
<dbReference type="Proteomes" id="UP000657177">
    <property type="component" value="Unassembled WGS sequence"/>
</dbReference>
<dbReference type="PANTHER" id="PTHR11615">
    <property type="entry name" value="NITRATE, FORMATE, IRON DEHYDROGENASE"/>
    <property type="match status" value="1"/>
</dbReference>
<dbReference type="NCBIfam" id="TIGR00229">
    <property type="entry name" value="sensory_box"/>
    <property type="match status" value="1"/>
</dbReference>
<dbReference type="GO" id="GO:0006355">
    <property type="term" value="P:regulation of DNA-templated transcription"/>
    <property type="evidence" value="ECO:0007669"/>
    <property type="project" value="InterPro"/>
</dbReference>
<dbReference type="AlphaFoldDB" id="A0A8J6LLF8"/>
<dbReference type="RefSeq" id="WP_181338497.1">
    <property type="nucleotide sequence ID" value="NZ_JAAKDE010000001.1"/>
</dbReference>
<dbReference type="GO" id="GO:0046872">
    <property type="term" value="F:metal ion binding"/>
    <property type="evidence" value="ECO:0007669"/>
    <property type="project" value="UniProtKB-KW"/>
</dbReference>
<dbReference type="InterPro" id="IPR017900">
    <property type="entry name" value="4Fe4S_Fe_S_CS"/>
</dbReference>
<dbReference type="PROSITE" id="PS51656">
    <property type="entry name" value="4FE4S"/>
    <property type="match status" value="1"/>
</dbReference>
<keyword evidence="2" id="KW-0479">Metal-binding</keyword>
<comment type="caution">
    <text evidence="7">The sequence shown here is derived from an EMBL/GenBank/DDBJ whole genome shotgun (WGS) entry which is preliminary data.</text>
</comment>
<dbReference type="PROSITE" id="PS51379">
    <property type="entry name" value="4FE4S_FER_2"/>
    <property type="match status" value="2"/>
</dbReference>
<evidence type="ECO:0000259" key="5">
    <source>
        <dbReference type="PROSITE" id="PS51379"/>
    </source>
</evidence>
<dbReference type="Gene3D" id="3.40.50.1780">
    <property type="match status" value="2"/>
</dbReference>
<dbReference type="Pfam" id="PF04060">
    <property type="entry name" value="FeS"/>
    <property type="match status" value="1"/>
</dbReference>
<evidence type="ECO:0000313" key="8">
    <source>
        <dbReference type="Proteomes" id="UP000657177"/>
    </source>
</evidence>
<dbReference type="SUPFAM" id="SSF55785">
    <property type="entry name" value="PYP-like sensor domain (PAS domain)"/>
    <property type="match status" value="1"/>
</dbReference>
<protein>
    <submittedName>
        <fullName evidence="7">PAS domain-containing protein</fullName>
    </submittedName>
</protein>
<dbReference type="Pfam" id="PF02906">
    <property type="entry name" value="Fe_hyd_lg_C"/>
    <property type="match status" value="1"/>
</dbReference>
<dbReference type="Gene3D" id="3.30.450.20">
    <property type="entry name" value="PAS domain"/>
    <property type="match status" value="1"/>
</dbReference>
<evidence type="ECO:0000256" key="4">
    <source>
        <dbReference type="ARBA" id="ARBA00023014"/>
    </source>
</evidence>
<dbReference type="Gene3D" id="3.30.70.20">
    <property type="match status" value="1"/>
</dbReference>
<dbReference type="PROSITE" id="PS00198">
    <property type="entry name" value="4FE4S_FER_1"/>
    <property type="match status" value="1"/>
</dbReference>
<dbReference type="SMART" id="SM00091">
    <property type="entry name" value="PAS"/>
    <property type="match status" value="1"/>
</dbReference>
<feature type="domain" description="4Fe-4S ferredoxin-type" evidence="5">
    <location>
        <begin position="2"/>
        <end position="31"/>
    </location>
</feature>
<feature type="domain" description="4Fe-4S ferredoxin-type" evidence="5">
    <location>
        <begin position="32"/>
        <end position="60"/>
    </location>
</feature>
<dbReference type="Gene3D" id="3.40.950.10">
    <property type="entry name" value="Fe-only Hydrogenase (Larger Subunit), Chain L, domain 3"/>
    <property type="match status" value="2"/>
</dbReference>
<keyword evidence="3" id="KW-0408">Iron</keyword>
<evidence type="ECO:0000259" key="6">
    <source>
        <dbReference type="PROSITE" id="PS51656"/>
    </source>
</evidence>
<dbReference type="GO" id="GO:0051539">
    <property type="term" value="F:4 iron, 4 sulfur cluster binding"/>
    <property type="evidence" value="ECO:0007669"/>
    <property type="project" value="UniProtKB-KW"/>
</dbReference>
<dbReference type="EMBL" id="JAAKDE010000001">
    <property type="protein sequence ID" value="MBA2132063.1"/>
    <property type="molecule type" value="Genomic_DNA"/>
</dbReference>
<dbReference type="Gene3D" id="1.10.15.40">
    <property type="entry name" value="Electron transport complex subunit B, putative Fe-S cluster"/>
    <property type="match status" value="1"/>
</dbReference>
<feature type="domain" description="4Fe-4S" evidence="6">
    <location>
        <begin position="353"/>
        <end position="415"/>
    </location>
</feature>
<keyword evidence="4" id="KW-0411">Iron-sulfur</keyword>
<dbReference type="InterPro" id="IPR007202">
    <property type="entry name" value="4Fe-4S_dom"/>
</dbReference>